<feature type="domain" description="Nephrocystin 3-like N-terminal" evidence="3">
    <location>
        <begin position="297"/>
        <end position="400"/>
    </location>
</feature>
<sequence>MEQNPDGESSKLKPVLAKAKRIVPFHSSKSSKTNKAAALAIKSSHNEEGKNASGSGENQAYDELFKTKKNLVLQYEEILSKTMIGAITVSQAPILAFSGLGSIQKHKQMEMVLKQKIKGLEDGSWKLKFKGHELLAWSLVKPVVGVVQYESNNAQAKNAFATSHDEHRNTLKMLYVTILDLQLTTIYFLSKGAIKQTMEDAVKWKDWTGMLAKITTQDAVLKSIEEQWRDINIKKLDVIGDEARRIRKVIEDAQNSLERSNILAWLSSIDRSNNYNYARSRHTLSTGDCWLRKIKLSDGTKQSTESMLRSIIKQLCARRPDIPGALLSLRRYHDVGQEPPLESLQNTFKESTLEFERVYVIINALDEYPSVNGERKSLLGVLENIKSLGLTNLHFLYTGRDEPDISVKLELFVLRREIGKINLESKREEVNADIRTYIEKEIVSSDFGLWPSDIKTKVKKALTEKANGMFQYVVPQLKALETPKSPSAVEEALANLPDGLDQTYSRALLSINQSYWPELAEASRVDPKSFALNSKNPGLRLAHFSVKEFLLSDRIRNGPGLSFSITAEGSHMHIAESCLLYHMDASELREPSSYRTVEFPLLECAATSWVDHVDALQIVGWPSPPLELIDRALNPGSKSLQAMIQIWYADTPWLSVPWDNPKLSVYSLCYIAYQRYLLSLSTTSVSASTPLEQNLEHLSRRSIAIMADQTSNNQEAFAAKMAGSSVDYGLMLSLPTCSLRDFWHHHPSPSFDELTVLWSLKQMNGFVHALHLIHDFDPQPPRSELEVSGMLQHKVNANRQAAKRFSHDMVSPYHIFCFDDTTTKLDQSYNFSALKIADFGFERLYKPNPWTGAWDEPVLIRFM</sequence>
<reference evidence="4 5" key="1">
    <citation type="submission" date="2020-03" db="EMBL/GenBank/DDBJ databases">
        <title>Draft Genome Sequence of Cudoniella acicularis.</title>
        <authorList>
            <person name="Buettner E."/>
            <person name="Kellner H."/>
        </authorList>
    </citation>
    <scope>NUCLEOTIDE SEQUENCE [LARGE SCALE GENOMIC DNA]</scope>
    <source>
        <strain evidence="4 5">DSM 108380</strain>
    </source>
</reference>
<dbReference type="PANTHER" id="PTHR10039:SF16">
    <property type="entry name" value="GPI INOSITOL-DEACYLASE"/>
    <property type="match status" value="1"/>
</dbReference>
<organism evidence="4 5">
    <name type="scientific">Cudoniella acicularis</name>
    <dbReference type="NCBI Taxonomy" id="354080"/>
    <lineage>
        <taxon>Eukaryota</taxon>
        <taxon>Fungi</taxon>
        <taxon>Dikarya</taxon>
        <taxon>Ascomycota</taxon>
        <taxon>Pezizomycotina</taxon>
        <taxon>Leotiomycetes</taxon>
        <taxon>Helotiales</taxon>
        <taxon>Tricladiaceae</taxon>
        <taxon>Cudoniella</taxon>
    </lineage>
</organism>
<dbReference type="Pfam" id="PF24883">
    <property type="entry name" value="NPHP3_N"/>
    <property type="match status" value="1"/>
</dbReference>
<evidence type="ECO:0000256" key="1">
    <source>
        <dbReference type="ARBA" id="ARBA00022737"/>
    </source>
</evidence>
<comment type="caution">
    <text evidence="4">The sequence shown here is derived from an EMBL/GenBank/DDBJ whole genome shotgun (WGS) entry which is preliminary data.</text>
</comment>
<evidence type="ECO:0000259" key="3">
    <source>
        <dbReference type="Pfam" id="PF24883"/>
    </source>
</evidence>
<dbReference type="PANTHER" id="PTHR10039">
    <property type="entry name" value="AMELOGENIN"/>
    <property type="match status" value="1"/>
</dbReference>
<name>A0A8H4RUD6_9HELO</name>
<feature type="compositionally biased region" description="Low complexity" evidence="2">
    <location>
        <begin position="27"/>
        <end position="40"/>
    </location>
</feature>
<dbReference type="AlphaFoldDB" id="A0A8H4RUD6"/>
<accession>A0A8H4RUD6</accession>
<proteinExistence type="predicted"/>
<evidence type="ECO:0000256" key="2">
    <source>
        <dbReference type="SAM" id="MobiDB-lite"/>
    </source>
</evidence>
<dbReference type="Proteomes" id="UP000566819">
    <property type="component" value="Unassembled WGS sequence"/>
</dbReference>
<keyword evidence="1" id="KW-0677">Repeat</keyword>
<evidence type="ECO:0000313" key="5">
    <source>
        <dbReference type="Proteomes" id="UP000566819"/>
    </source>
</evidence>
<dbReference type="EMBL" id="JAAMPI010000108">
    <property type="protein sequence ID" value="KAF4635626.1"/>
    <property type="molecule type" value="Genomic_DNA"/>
</dbReference>
<keyword evidence="5" id="KW-1185">Reference proteome</keyword>
<gene>
    <name evidence="4" type="ORF">G7Y89_g2463</name>
</gene>
<protein>
    <recommendedName>
        <fullName evidence="3">Nephrocystin 3-like N-terminal domain-containing protein</fullName>
    </recommendedName>
</protein>
<feature type="region of interest" description="Disordered" evidence="2">
    <location>
        <begin position="26"/>
        <end position="57"/>
    </location>
</feature>
<dbReference type="InterPro" id="IPR056884">
    <property type="entry name" value="NPHP3-like_N"/>
</dbReference>
<dbReference type="OrthoDB" id="5423185at2759"/>
<evidence type="ECO:0000313" key="4">
    <source>
        <dbReference type="EMBL" id="KAF4635626.1"/>
    </source>
</evidence>